<evidence type="ECO:0000313" key="3">
    <source>
        <dbReference type="Proteomes" id="UP001238163"/>
    </source>
</evidence>
<evidence type="ECO:0000256" key="1">
    <source>
        <dbReference type="SAM" id="MobiDB-lite"/>
    </source>
</evidence>
<organism evidence="2 3">
    <name type="scientific">Oligosphaera ethanolica</name>
    <dbReference type="NCBI Taxonomy" id="760260"/>
    <lineage>
        <taxon>Bacteria</taxon>
        <taxon>Pseudomonadati</taxon>
        <taxon>Lentisphaerota</taxon>
        <taxon>Oligosphaeria</taxon>
        <taxon>Oligosphaerales</taxon>
        <taxon>Oligosphaeraceae</taxon>
        <taxon>Oligosphaera</taxon>
    </lineage>
</organism>
<name>A0AAE3VJ84_9BACT</name>
<dbReference type="RefSeq" id="WP_307264282.1">
    <property type="nucleotide sequence ID" value="NZ_JAUSVL010000001.1"/>
</dbReference>
<proteinExistence type="predicted"/>
<reference evidence="2" key="1">
    <citation type="submission" date="2023-07" db="EMBL/GenBank/DDBJ databases">
        <title>Genomic Encyclopedia of Type Strains, Phase IV (KMG-IV): sequencing the most valuable type-strain genomes for metagenomic binning, comparative biology and taxonomic classification.</title>
        <authorList>
            <person name="Goeker M."/>
        </authorList>
    </citation>
    <scope>NUCLEOTIDE SEQUENCE</scope>
    <source>
        <strain evidence="2">DSM 24202</strain>
    </source>
</reference>
<keyword evidence="3" id="KW-1185">Reference proteome</keyword>
<accession>A0AAE3VJ84</accession>
<dbReference type="Proteomes" id="UP001238163">
    <property type="component" value="Unassembled WGS sequence"/>
</dbReference>
<feature type="region of interest" description="Disordered" evidence="1">
    <location>
        <begin position="312"/>
        <end position="332"/>
    </location>
</feature>
<sequence length="1290" mass="142869">MKSASSICPGACFAGFEISNCSNTAERVLYFDNLQVFSDELKPLSFEPRPERNLTLFPGQDPGANRGPGRLPFPTREETIWPDNAAPGAKTTISETAGVYTFRYDGLDGVLEYRYTPATGTWNDISAHWQGRPAIRPLEDGGLRLASNGASAGEVPEQADLISCDHTADAVTARWHLRRGDVTVEATYVLRLWGKSLVLDSVAPGGAVAAVVYGQVSGLAGARSVTMPYYDYGKSRPALVVAGSTAANRLFVSAHTDWYRSNGSELYGIGAVPDGTAAANGGVNYISKTDGRRNDCFERFFITVSPRVEDHLPTIANPPSPHKPITGTKVWRSHGASADRDRDYKYWYNITRHGMTELLVTDHEVGWRDGGESFTFRTRSAPGKGGDDAWRKYSRYMQDTLGIVYGPYNNFTDFAPVNEFWSTDLITRSRSNQLLRSWMRCYAPKPLRAVEFCAKQAPRNQQSFGFSAGYCDVHTCVTPSDRCDFDHRVPGAGTFAQTYYAFGEIMLHQKKAWGGPVYSEGGQHCFYSGLTDGNYAQDQRYDLNHNPWIVDFDLRRMHDLECNFGVGRPDMFYGRSVSLGSTDDEIDTSTDRFFCATLAFGHPSFLLNVGGMRRTIRGYFMLQQLHARYTQASIAEINYVDADGQLWDISAALLNRAYERNQLALRYQDGSCVVVNGHRDEPLCIRFAGREISLPPHGYAGWTEDGSIEVSSTLVDGKRCDAAVTPEYIFMDSRNNGFVRSPMVAVNGAALCRRLDDTRWEVIPYDNADCAFAINATSARAIDFDGKDMGPAELRHARGLTTVMPVAGAFSYYLSVPAGTKPIAGVASEQPRDAFPGQTLRVGEQDISIPMDTHCNSRYWQQIADGTWLDFDICEPLDIIGRIDGDRLQLEITTVPYDLDKLCVFTAWGQEQSVDFSKGLRQFVSFAVPTAMDRPGMYPFDIHYTRFGDRVWSSGIIAELKPRPYACDFSKNFRVGMQLRGQEPTFELGGSGAVSKAQAVSCAGVEKDGFFVHPPWKDGTGNVFMLYSLAVPPSDDVAFRARVGKIDASAYGDGTVFKIVVIDGDGKEHQLAEQAAVKYQWYDIEADLAPWAGQDIGLKIISDIGPDDNSYGDWSALADLRLETRQSHFFFTLDPIRERYAFTKTTDSAPWAEDTVGRIAKAWLCYQAQGFSSNAERMPSYGILNGEDIGLLIGAGGNESKNIWSDEVRVPINSPAAIRSISAINTFAINNRDVDCCKLCNFRLELELADGRKLSSWLSTAIFSQPPTWAYADGIRVPPNERIAVPIVFR</sequence>
<comment type="caution">
    <text evidence="2">The sequence shown here is derived from an EMBL/GenBank/DDBJ whole genome shotgun (WGS) entry which is preliminary data.</text>
</comment>
<protein>
    <submittedName>
        <fullName evidence="2">Uncharacterized protein</fullName>
    </submittedName>
</protein>
<gene>
    <name evidence="2" type="ORF">J3R75_003571</name>
</gene>
<evidence type="ECO:0000313" key="2">
    <source>
        <dbReference type="EMBL" id="MDQ0291464.1"/>
    </source>
</evidence>
<dbReference type="EMBL" id="JAUSVL010000001">
    <property type="protein sequence ID" value="MDQ0291464.1"/>
    <property type="molecule type" value="Genomic_DNA"/>
</dbReference>